<accession>A0A2R6QM54</accession>
<feature type="non-terminal residue" evidence="2">
    <location>
        <position position="1"/>
    </location>
</feature>
<feature type="compositionally biased region" description="Basic and acidic residues" evidence="1">
    <location>
        <begin position="55"/>
        <end position="65"/>
    </location>
</feature>
<dbReference type="AlphaFoldDB" id="A0A2R6QM54"/>
<evidence type="ECO:0000313" key="2">
    <source>
        <dbReference type="EMBL" id="PSS10993.1"/>
    </source>
</evidence>
<protein>
    <submittedName>
        <fullName evidence="2">Uncharacterized protein</fullName>
    </submittedName>
</protein>
<evidence type="ECO:0000256" key="1">
    <source>
        <dbReference type="SAM" id="MobiDB-lite"/>
    </source>
</evidence>
<keyword evidence="3" id="KW-1185">Reference proteome</keyword>
<dbReference type="Proteomes" id="UP000186601">
    <property type="component" value="Unassembled WGS sequence"/>
</dbReference>
<reference evidence="2 3" key="1">
    <citation type="submission" date="2018-02" db="EMBL/GenBank/DDBJ databases">
        <title>Genome sequence of the basidiomycete white-rot fungus Phlebia centrifuga.</title>
        <authorList>
            <person name="Granchi Z."/>
            <person name="Peng M."/>
            <person name="de Vries R.P."/>
            <person name="Hilden K."/>
            <person name="Makela M.R."/>
            <person name="Grigoriev I."/>
            <person name="Riley R."/>
        </authorList>
    </citation>
    <scope>NUCLEOTIDE SEQUENCE [LARGE SCALE GENOMIC DNA]</scope>
    <source>
        <strain evidence="2 3">FBCC195</strain>
    </source>
</reference>
<comment type="caution">
    <text evidence="2">The sequence shown here is derived from an EMBL/GenBank/DDBJ whole genome shotgun (WGS) entry which is preliminary data.</text>
</comment>
<evidence type="ECO:0000313" key="3">
    <source>
        <dbReference type="Proteomes" id="UP000186601"/>
    </source>
</evidence>
<dbReference type="EMBL" id="MLYV02000323">
    <property type="protein sequence ID" value="PSS10993.1"/>
    <property type="molecule type" value="Genomic_DNA"/>
</dbReference>
<organism evidence="2 3">
    <name type="scientific">Hermanssonia centrifuga</name>
    <dbReference type="NCBI Taxonomy" id="98765"/>
    <lineage>
        <taxon>Eukaryota</taxon>
        <taxon>Fungi</taxon>
        <taxon>Dikarya</taxon>
        <taxon>Basidiomycota</taxon>
        <taxon>Agaricomycotina</taxon>
        <taxon>Agaricomycetes</taxon>
        <taxon>Polyporales</taxon>
        <taxon>Meruliaceae</taxon>
        <taxon>Hermanssonia</taxon>
    </lineage>
</organism>
<gene>
    <name evidence="2" type="ORF">PHLCEN_2v3354</name>
</gene>
<sequence>ELEVEQLYAQPISDDDPIQDLKTQIGSPIVAEREAQAHGMVIKQRKDRSLVPGQRRSEMEGTVGSDDRDYAQSICLI</sequence>
<feature type="region of interest" description="Disordered" evidence="1">
    <location>
        <begin position="43"/>
        <end position="65"/>
    </location>
</feature>
<proteinExistence type="predicted"/>
<name>A0A2R6QM54_9APHY</name>